<dbReference type="GO" id="GO:0016787">
    <property type="term" value="F:hydrolase activity"/>
    <property type="evidence" value="ECO:0007669"/>
    <property type="project" value="UniProtKB-KW"/>
</dbReference>
<dbReference type="Pfam" id="PF00561">
    <property type="entry name" value="Abhydrolase_1"/>
    <property type="match status" value="1"/>
</dbReference>
<dbReference type="InterPro" id="IPR000073">
    <property type="entry name" value="AB_hydrolase_1"/>
</dbReference>
<dbReference type="Gene3D" id="3.40.50.1820">
    <property type="entry name" value="alpha/beta hydrolase"/>
    <property type="match status" value="1"/>
</dbReference>
<dbReference type="SUPFAM" id="SSF53474">
    <property type="entry name" value="alpha/beta-Hydrolases"/>
    <property type="match status" value="1"/>
</dbReference>
<evidence type="ECO:0000313" key="3">
    <source>
        <dbReference type="EMBL" id="EFG10438.1"/>
    </source>
</evidence>
<evidence type="ECO:0000259" key="2">
    <source>
        <dbReference type="Pfam" id="PF00561"/>
    </source>
</evidence>
<feature type="domain" description="AB hydrolase-1" evidence="2">
    <location>
        <begin position="24"/>
        <end position="126"/>
    </location>
</feature>
<gene>
    <name evidence="3" type="ORF">SCLAV_5371</name>
</gene>
<feature type="compositionally biased region" description="Basic and acidic residues" evidence="1">
    <location>
        <begin position="321"/>
        <end position="339"/>
    </location>
</feature>
<dbReference type="PANTHER" id="PTHR43689">
    <property type="entry name" value="HYDROLASE"/>
    <property type="match status" value="1"/>
</dbReference>
<reference evidence="3 4" key="1">
    <citation type="journal article" date="2010" name="Genome Biol. Evol.">
        <title>The sequence of a 1.8-mb bacterial linear plasmid reveals a rich evolutionary reservoir of secondary metabolic pathways.</title>
        <authorList>
            <person name="Medema M.H."/>
            <person name="Trefzer A."/>
            <person name="Kovalchuk A."/>
            <person name="van den Berg M."/>
            <person name="Mueller U."/>
            <person name="Heijne W."/>
            <person name="Wu L."/>
            <person name="Alam M.T."/>
            <person name="Ronning C.M."/>
            <person name="Nierman W.C."/>
            <person name="Bovenberg R.A.L."/>
            <person name="Breitling R."/>
            <person name="Takano E."/>
        </authorList>
    </citation>
    <scope>NUCLEOTIDE SEQUENCE [LARGE SCALE GENOMIC DNA]</scope>
    <source>
        <strain evidence="4">ATCC 27064 / DSM 738 / JCM 4710 / NBRC 13307 / NCIMB 12785 / NRRL 3585 / VKM Ac-602</strain>
    </source>
</reference>
<dbReference type="eggNOG" id="COG2267">
    <property type="taxonomic scope" value="Bacteria"/>
</dbReference>
<dbReference type="InterPro" id="IPR029058">
    <property type="entry name" value="AB_hydrolase_fold"/>
</dbReference>
<sequence length="437" mass="47479">MTPETASVDVDGHPVRYRATGTGPPVVLLHGLGRSLEDWEPLRTALPAHRLLALDLPGFGWSPAPPEPGLGTMAEHVAGCLDRLGITAPVHLVGNSLGGAVAMRLAVRHPARVASLALAAGAGFGREVTWALRVLDLPLLWRFLPRPDRRGVRTAERSLYADRARAAPFDQHEGGEAHRAQRECGHHMRLGEGAGAALDDAVHQGGDGQGGGELARPVQTARAGGPRVGEQWYGRRQGEDGHGYGGQEYPAPGDVVEDCPGHQGADGQRRHQRGGPDADHPAALVRVRYGVADQSQGARQQRRRTGTGQGLSHQQRRRRIREQGDRRARGREHQARLEDLLAAVDIPDDTGGQDQRRHRQDERRRDPGELRGRRLERPLNGRQADGDGGHRQVGDEYADAGHDQRCRPSLSRSGHRRGRVGGRGRGRLDSAHVVLPR</sequence>
<dbReference type="PRINTS" id="PR00111">
    <property type="entry name" value="ABHYDROLASE"/>
</dbReference>
<feature type="compositionally biased region" description="Basic residues" evidence="1">
    <location>
        <begin position="413"/>
        <end position="425"/>
    </location>
</feature>
<feature type="region of interest" description="Disordered" evidence="1">
    <location>
        <begin position="199"/>
        <end position="280"/>
    </location>
</feature>
<keyword evidence="3" id="KW-0378">Hydrolase</keyword>
<evidence type="ECO:0000313" key="4">
    <source>
        <dbReference type="Proteomes" id="UP000002357"/>
    </source>
</evidence>
<organism evidence="3 4">
    <name type="scientific">Streptomyces clavuligerus</name>
    <dbReference type="NCBI Taxonomy" id="1901"/>
    <lineage>
        <taxon>Bacteria</taxon>
        <taxon>Bacillati</taxon>
        <taxon>Actinomycetota</taxon>
        <taxon>Actinomycetes</taxon>
        <taxon>Kitasatosporales</taxon>
        <taxon>Streptomycetaceae</taxon>
        <taxon>Streptomyces</taxon>
    </lineage>
</organism>
<accession>E2Q095</accession>
<keyword evidence="4" id="KW-1185">Reference proteome</keyword>
<proteinExistence type="predicted"/>
<dbReference type="AlphaFoldDB" id="E2Q095"/>
<dbReference type="OrthoDB" id="3249793at2"/>
<name>E2Q095_STRCL</name>
<protein>
    <submittedName>
        <fullName evidence="3">Putative hydrolase</fullName>
    </submittedName>
</protein>
<dbReference type="PANTHER" id="PTHR43689:SF8">
    <property type="entry name" value="ALPHA_BETA-HYDROLASES SUPERFAMILY PROTEIN"/>
    <property type="match status" value="1"/>
</dbReference>
<dbReference type="Proteomes" id="UP000002357">
    <property type="component" value="Chromosome"/>
</dbReference>
<dbReference type="EMBL" id="CM000913">
    <property type="protein sequence ID" value="EFG10438.1"/>
    <property type="molecule type" value="Genomic_DNA"/>
</dbReference>
<feature type="compositionally biased region" description="Basic and acidic residues" evidence="1">
    <location>
        <begin position="359"/>
        <end position="406"/>
    </location>
</feature>
<evidence type="ECO:0000256" key="1">
    <source>
        <dbReference type="SAM" id="MobiDB-lite"/>
    </source>
</evidence>
<feature type="region of interest" description="Disordered" evidence="1">
    <location>
        <begin position="292"/>
        <end position="437"/>
    </location>
</feature>